<keyword evidence="1" id="KW-0472">Membrane</keyword>
<sequence length="153" mass="19098">MIYFYFTMHFHIWILVMLAVINISMMNAYRNFNDNRAVFLRDIFPYFVNDTRINLMQNLYYHRRHKLIQHADGNQLLNTFSEPEDPVYEVHYKEPVYDLSRLYASRLLFQKKRYRSLSVKRFAIHSSFQTLKYIRARLLKYHRRRRFYKPSYY</sequence>
<reference evidence="2" key="1">
    <citation type="submission" date="2025-05" db="UniProtKB">
        <authorList>
            <consortium name="EnsemblMetazoa"/>
        </authorList>
    </citation>
    <scope>IDENTIFICATION</scope>
</reference>
<proteinExistence type="predicted"/>
<feature type="transmembrane region" description="Helical" evidence="1">
    <location>
        <begin position="12"/>
        <end position="29"/>
    </location>
</feature>
<evidence type="ECO:0000313" key="2">
    <source>
        <dbReference type="EnsemblMetazoa" id="XP_050517883.1"/>
    </source>
</evidence>
<evidence type="ECO:0000256" key="1">
    <source>
        <dbReference type="SAM" id="Phobius"/>
    </source>
</evidence>
<dbReference type="Proteomes" id="UP001652700">
    <property type="component" value="Unplaced"/>
</dbReference>
<name>A0ABM5L619_DIAVI</name>
<dbReference type="GeneID" id="126892397"/>
<dbReference type="RefSeq" id="XP_050517883.1">
    <property type="nucleotide sequence ID" value="XM_050661926.1"/>
</dbReference>
<keyword evidence="3" id="KW-1185">Reference proteome</keyword>
<evidence type="ECO:0000313" key="3">
    <source>
        <dbReference type="Proteomes" id="UP001652700"/>
    </source>
</evidence>
<dbReference type="EnsemblMetazoa" id="XM_050661926.1">
    <property type="protein sequence ID" value="XP_050517883.1"/>
    <property type="gene ID" value="LOC126892397"/>
</dbReference>
<organism evidence="2 3">
    <name type="scientific">Diabrotica virgifera virgifera</name>
    <name type="common">western corn rootworm</name>
    <dbReference type="NCBI Taxonomy" id="50390"/>
    <lineage>
        <taxon>Eukaryota</taxon>
        <taxon>Metazoa</taxon>
        <taxon>Ecdysozoa</taxon>
        <taxon>Arthropoda</taxon>
        <taxon>Hexapoda</taxon>
        <taxon>Insecta</taxon>
        <taxon>Pterygota</taxon>
        <taxon>Neoptera</taxon>
        <taxon>Endopterygota</taxon>
        <taxon>Coleoptera</taxon>
        <taxon>Polyphaga</taxon>
        <taxon>Cucujiformia</taxon>
        <taxon>Chrysomeloidea</taxon>
        <taxon>Chrysomelidae</taxon>
        <taxon>Galerucinae</taxon>
        <taxon>Diabroticina</taxon>
        <taxon>Diabroticites</taxon>
        <taxon>Diabrotica</taxon>
    </lineage>
</organism>
<accession>A0ABM5L619</accession>
<protein>
    <submittedName>
        <fullName evidence="2">Uncharacterized protein</fullName>
    </submittedName>
</protein>
<keyword evidence="1" id="KW-0812">Transmembrane</keyword>
<keyword evidence="1" id="KW-1133">Transmembrane helix</keyword>